<accession>A0A7Y0HSP2</accession>
<dbReference type="RefSeq" id="WP_240944861.1">
    <property type="nucleotide sequence ID" value="NZ_JAAIIF010000002.1"/>
</dbReference>
<organism evidence="3 4">
    <name type="scientific">Bifidobacterium erythrocebi</name>
    <dbReference type="NCBI Taxonomy" id="2675325"/>
    <lineage>
        <taxon>Bacteria</taxon>
        <taxon>Bacillati</taxon>
        <taxon>Actinomycetota</taxon>
        <taxon>Actinomycetes</taxon>
        <taxon>Bifidobacteriales</taxon>
        <taxon>Bifidobacteriaceae</taxon>
        <taxon>Bifidobacterium</taxon>
    </lineage>
</organism>
<feature type="region of interest" description="Disordered" evidence="1">
    <location>
        <begin position="278"/>
        <end position="301"/>
    </location>
</feature>
<protein>
    <submittedName>
        <fullName evidence="3">Uncharacterized protein</fullName>
    </submittedName>
</protein>
<sequence length="585" mass="61514">MDNEPNAERKARRHAVLMRGVVTPILGLLAVAAIGLGIMNATEWKPSRTITAQTQISGSRYVVTDPGVAGLVDSDVTVKVLSGGSGKVCVAETSAKDAAGWLSGERYVRLTGLDTWETLGTEKAGSAGSASTKSADAAQGDADGVDFKDSDMWHSVTCDAKSVETESDVKDDSTVLLIDLGEKQDADISFTWTRKTLPDFATPFYFVGGLLAVAAVLTASVFAMPPHRRRKRVVTGTAGQLEERAQQTEEHAEEVTIREALAGSVSSLIAAFKPSKRGGRRHAASSSAAGESFEQPTVIDPSARNLVADASDGAQYDDESVGEETSVISPDELQAYFARLAQESGESFGTETAGDNEAADSADVEVADAGAADESLGESADESDEPAESEEPVGSDETDEADAAEASGAEADSADDADDSAESGESDESDETDESDESDETGETDETDETVAETDNAESDDDADDEQGDADVDADADGTDDESETDSDGESETNGESETDKESESSDEPESDEPESDEPEPETEPESEPEPDDESEDADESDQPEQPDDQPEQSDEQQSEQSDDETEDGTGEDDTAAEESAEEES</sequence>
<keyword evidence="2" id="KW-0812">Transmembrane</keyword>
<evidence type="ECO:0000256" key="2">
    <source>
        <dbReference type="SAM" id="Phobius"/>
    </source>
</evidence>
<keyword evidence="2" id="KW-1133">Transmembrane helix</keyword>
<keyword evidence="2" id="KW-0472">Membrane</keyword>
<comment type="caution">
    <text evidence="3">The sequence shown here is derived from an EMBL/GenBank/DDBJ whole genome shotgun (WGS) entry which is preliminary data.</text>
</comment>
<keyword evidence="4" id="KW-1185">Reference proteome</keyword>
<feature type="compositionally biased region" description="Acidic residues" evidence="1">
    <location>
        <begin position="505"/>
        <end position="585"/>
    </location>
</feature>
<proteinExistence type="predicted"/>
<feature type="compositionally biased region" description="Acidic residues" evidence="1">
    <location>
        <begin position="375"/>
        <end position="403"/>
    </location>
</feature>
<evidence type="ECO:0000313" key="3">
    <source>
        <dbReference type="EMBL" id="NMM95370.1"/>
    </source>
</evidence>
<dbReference type="EMBL" id="JAAIIF010000002">
    <property type="protein sequence ID" value="NMM95370.1"/>
    <property type="molecule type" value="Genomic_DNA"/>
</dbReference>
<evidence type="ECO:0000313" key="4">
    <source>
        <dbReference type="Proteomes" id="UP000529710"/>
    </source>
</evidence>
<evidence type="ECO:0000256" key="1">
    <source>
        <dbReference type="SAM" id="MobiDB-lite"/>
    </source>
</evidence>
<feature type="compositionally biased region" description="Acidic residues" evidence="1">
    <location>
        <begin position="412"/>
        <end position="497"/>
    </location>
</feature>
<dbReference type="Proteomes" id="UP000529710">
    <property type="component" value="Unassembled WGS sequence"/>
</dbReference>
<reference evidence="3 4" key="1">
    <citation type="submission" date="2020-02" db="EMBL/GenBank/DDBJ databases">
        <title>Characterization of phylogenetic diversity of novel bifidobacterial species isolated in Czech ZOOs.</title>
        <authorList>
            <person name="Lugli G.A."/>
            <person name="Vera N.B."/>
            <person name="Ventura M."/>
        </authorList>
    </citation>
    <scope>NUCLEOTIDE SEQUENCE [LARGE SCALE GENOMIC DNA]</scope>
    <source>
        <strain evidence="3 4">DSM 109960</strain>
    </source>
</reference>
<dbReference type="AlphaFoldDB" id="A0A7Y0HSP2"/>
<feature type="transmembrane region" description="Helical" evidence="2">
    <location>
        <begin position="204"/>
        <end position="223"/>
    </location>
</feature>
<name>A0A7Y0HSP2_9BIFI</name>
<feature type="region of interest" description="Disordered" evidence="1">
    <location>
        <begin position="339"/>
        <end position="585"/>
    </location>
</feature>
<gene>
    <name evidence="3" type="ORF">G1C98_0106</name>
</gene>
<feature type="transmembrane region" description="Helical" evidence="2">
    <location>
        <begin position="21"/>
        <end position="39"/>
    </location>
</feature>
<feature type="compositionally biased region" description="Acidic residues" evidence="1">
    <location>
        <begin position="357"/>
        <end position="366"/>
    </location>
</feature>